<dbReference type="HAMAP" id="MF_00244">
    <property type="entry name" value="NaMN_adenylyltr"/>
    <property type="match status" value="1"/>
</dbReference>
<evidence type="ECO:0000259" key="12">
    <source>
        <dbReference type="Pfam" id="PF01467"/>
    </source>
</evidence>
<dbReference type="Gene3D" id="3.40.50.620">
    <property type="entry name" value="HUPs"/>
    <property type="match status" value="1"/>
</dbReference>
<reference evidence="13 14" key="1">
    <citation type="submission" date="2020-12" db="EMBL/GenBank/DDBJ databases">
        <authorList>
            <person name="Awala S.I."/>
            <person name="Gwak J.-H."/>
            <person name="Kim S.-J."/>
            <person name="Rhee S.-K."/>
        </authorList>
    </citation>
    <scope>NUCLEOTIDE SEQUENCE [LARGE SCALE GENOMIC DNA]</scope>
    <source>
        <strain evidence="13 14">IT5</strain>
    </source>
</reference>
<evidence type="ECO:0000256" key="4">
    <source>
        <dbReference type="ARBA" id="ARBA00022642"/>
    </source>
</evidence>
<dbReference type="NCBIfam" id="NF000840">
    <property type="entry name" value="PRK00071.1-3"/>
    <property type="match status" value="1"/>
</dbReference>
<sequence length="204" mass="23789">MIKKTTSLRLAIFGGSFDPIHYGHLICAMDCLEQISLNKIIFMPCARSPFKKQNPVASALQRLEMIQLAIQPFKNFEVSSFEVQSPAPSYSIRTVQEFHKLYPHAELFWIIGSDQVPGLPRWKDYAELIQIVKFIVVSRSNYYPYEKRDYLVPLPKIRYVDISSTEIRERVKKDLPIFHLLPQAVSQYIKENSIYIPNRTVHEK</sequence>
<keyword evidence="6 11" id="KW-0548">Nucleotidyltransferase</keyword>
<keyword evidence="5 11" id="KW-0808">Transferase</keyword>
<dbReference type="InterPro" id="IPR014729">
    <property type="entry name" value="Rossmann-like_a/b/a_fold"/>
</dbReference>
<evidence type="ECO:0000256" key="11">
    <source>
        <dbReference type="HAMAP-Rule" id="MF_00244"/>
    </source>
</evidence>
<accession>A0ABX7PVJ2</accession>
<proteinExistence type="inferred from homology"/>
<evidence type="ECO:0000256" key="1">
    <source>
        <dbReference type="ARBA" id="ARBA00002324"/>
    </source>
</evidence>
<comment type="function">
    <text evidence="1 11">Catalyzes the reversible adenylation of nicotinate mononucleotide (NaMN) to nicotinic acid adenine dinucleotide (NaAD).</text>
</comment>
<dbReference type="NCBIfam" id="TIGR00482">
    <property type="entry name" value="nicotinate (nicotinamide) nucleotide adenylyltransferase"/>
    <property type="match status" value="1"/>
</dbReference>
<comment type="similarity">
    <text evidence="3 11">Belongs to the NadD family.</text>
</comment>
<dbReference type="EC" id="2.7.7.18" evidence="11"/>
<keyword evidence="4 11" id="KW-0662">Pyridine nucleotide biosynthesis</keyword>
<evidence type="ECO:0000256" key="9">
    <source>
        <dbReference type="ARBA" id="ARBA00023027"/>
    </source>
</evidence>
<keyword evidence="8 11" id="KW-0067">ATP-binding</keyword>
<evidence type="ECO:0000256" key="10">
    <source>
        <dbReference type="ARBA" id="ARBA00048721"/>
    </source>
</evidence>
<dbReference type="Pfam" id="PF01467">
    <property type="entry name" value="CTP_transf_like"/>
    <property type="match status" value="1"/>
</dbReference>
<evidence type="ECO:0000313" key="13">
    <source>
        <dbReference type="EMBL" id="QSR87006.1"/>
    </source>
</evidence>
<dbReference type="RefSeq" id="WP_206847458.1">
    <property type="nucleotide sequence ID" value="NZ_CP065956.1"/>
</dbReference>
<comment type="pathway">
    <text evidence="2 11">Cofactor biosynthesis; NAD(+) biosynthesis; deamido-NAD(+) from nicotinate D-ribonucleotide: step 1/1.</text>
</comment>
<name>A0ABX7PVJ2_9BACT</name>
<keyword evidence="14" id="KW-1185">Reference proteome</keyword>
<gene>
    <name evidence="11 13" type="primary">nadD</name>
    <name evidence="13" type="ORF">EM20IM_01155</name>
</gene>
<comment type="catalytic activity">
    <reaction evidence="10 11">
        <text>nicotinate beta-D-ribonucleotide + ATP + H(+) = deamido-NAD(+) + diphosphate</text>
        <dbReference type="Rhea" id="RHEA:22860"/>
        <dbReference type="ChEBI" id="CHEBI:15378"/>
        <dbReference type="ChEBI" id="CHEBI:30616"/>
        <dbReference type="ChEBI" id="CHEBI:33019"/>
        <dbReference type="ChEBI" id="CHEBI:57502"/>
        <dbReference type="ChEBI" id="CHEBI:58437"/>
        <dbReference type="EC" id="2.7.7.18"/>
    </reaction>
</comment>
<evidence type="ECO:0000256" key="6">
    <source>
        <dbReference type="ARBA" id="ARBA00022695"/>
    </source>
</evidence>
<dbReference type="CDD" id="cd02165">
    <property type="entry name" value="NMNAT"/>
    <property type="match status" value="1"/>
</dbReference>
<dbReference type="NCBIfam" id="TIGR00125">
    <property type="entry name" value="cyt_tran_rel"/>
    <property type="match status" value="1"/>
</dbReference>
<organism evidence="13 14">
    <name type="scientific">Candidatus Methylacidiphilum infernorum</name>
    <dbReference type="NCBI Taxonomy" id="511746"/>
    <lineage>
        <taxon>Bacteria</taxon>
        <taxon>Pseudomonadati</taxon>
        <taxon>Verrucomicrobiota</taxon>
        <taxon>Methylacidiphilae</taxon>
        <taxon>Methylacidiphilales</taxon>
        <taxon>Methylacidiphilaceae</taxon>
        <taxon>Methylacidiphilum (ex Ratnadevi et al. 2023)</taxon>
    </lineage>
</organism>
<evidence type="ECO:0000256" key="5">
    <source>
        <dbReference type="ARBA" id="ARBA00022679"/>
    </source>
</evidence>
<protein>
    <recommendedName>
        <fullName evidence="11">Probable nicotinate-nucleotide adenylyltransferase</fullName>
        <ecNumber evidence="11">2.7.7.18</ecNumber>
    </recommendedName>
    <alternativeName>
        <fullName evidence="11">Deamido-NAD(+) diphosphorylase</fullName>
    </alternativeName>
    <alternativeName>
        <fullName evidence="11">Deamido-NAD(+) pyrophosphorylase</fullName>
    </alternativeName>
    <alternativeName>
        <fullName evidence="11">Nicotinate mononucleotide adenylyltransferase</fullName>
        <shortName evidence="11">NaMN adenylyltransferase</shortName>
    </alternativeName>
</protein>
<dbReference type="InterPro" id="IPR004821">
    <property type="entry name" value="Cyt_trans-like"/>
</dbReference>
<dbReference type="PANTHER" id="PTHR39321:SF3">
    <property type="entry name" value="PHOSPHOPANTETHEINE ADENYLYLTRANSFERASE"/>
    <property type="match status" value="1"/>
</dbReference>
<keyword evidence="9 11" id="KW-0520">NAD</keyword>
<evidence type="ECO:0000256" key="7">
    <source>
        <dbReference type="ARBA" id="ARBA00022741"/>
    </source>
</evidence>
<dbReference type="SUPFAM" id="SSF52374">
    <property type="entry name" value="Nucleotidylyl transferase"/>
    <property type="match status" value="1"/>
</dbReference>
<evidence type="ECO:0000256" key="3">
    <source>
        <dbReference type="ARBA" id="ARBA00009014"/>
    </source>
</evidence>
<dbReference type="GO" id="GO:0016779">
    <property type="term" value="F:nucleotidyltransferase activity"/>
    <property type="evidence" value="ECO:0007669"/>
    <property type="project" value="UniProtKB-KW"/>
</dbReference>
<dbReference type="PANTHER" id="PTHR39321">
    <property type="entry name" value="NICOTINATE-NUCLEOTIDE ADENYLYLTRANSFERASE-RELATED"/>
    <property type="match status" value="1"/>
</dbReference>
<dbReference type="EMBL" id="CP065956">
    <property type="protein sequence ID" value="QSR87006.1"/>
    <property type="molecule type" value="Genomic_DNA"/>
</dbReference>
<evidence type="ECO:0000256" key="8">
    <source>
        <dbReference type="ARBA" id="ARBA00022840"/>
    </source>
</evidence>
<evidence type="ECO:0000313" key="14">
    <source>
        <dbReference type="Proteomes" id="UP000663088"/>
    </source>
</evidence>
<dbReference type="InterPro" id="IPR005248">
    <property type="entry name" value="NadD/NMNAT"/>
</dbReference>
<evidence type="ECO:0000256" key="2">
    <source>
        <dbReference type="ARBA" id="ARBA00005019"/>
    </source>
</evidence>
<keyword evidence="7 11" id="KW-0547">Nucleotide-binding</keyword>
<dbReference type="Proteomes" id="UP000663088">
    <property type="component" value="Chromosome"/>
</dbReference>
<feature type="domain" description="Cytidyltransferase-like" evidence="12">
    <location>
        <begin position="12"/>
        <end position="170"/>
    </location>
</feature>